<protein>
    <submittedName>
        <fullName evidence="2">Uncharacterized protein TCIL3000_11_15200</fullName>
    </submittedName>
</protein>
<dbReference type="EMBL" id="HE575324">
    <property type="protein sequence ID" value="CCC96003.1"/>
    <property type="molecule type" value="Genomic_DNA"/>
</dbReference>
<reference evidence="2" key="1">
    <citation type="journal article" date="2012" name="Proc. Natl. Acad. Sci. U.S.A.">
        <title>Antigenic diversity is generated by distinct evolutionary mechanisms in African trypanosome species.</title>
        <authorList>
            <person name="Jackson A.P."/>
            <person name="Berry A."/>
            <person name="Aslett M."/>
            <person name="Allison H.C."/>
            <person name="Burton P."/>
            <person name="Vavrova-Anderson J."/>
            <person name="Brown R."/>
            <person name="Browne H."/>
            <person name="Corton N."/>
            <person name="Hauser H."/>
            <person name="Gamble J."/>
            <person name="Gilderthorp R."/>
            <person name="Marcello L."/>
            <person name="McQuillan J."/>
            <person name="Otto T.D."/>
            <person name="Quail M.A."/>
            <person name="Sanders M.J."/>
            <person name="van Tonder A."/>
            <person name="Ginger M.L."/>
            <person name="Field M.C."/>
            <person name="Barry J.D."/>
            <person name="Hertz-Fowler C."/>
            <person name="Berriman M."/>
        </authorList>
    </citation>
    <scope>NUCLEOTIDE SEQUENCE</scope>
    <source>
        <strain evidence="2">IL3000</strain>
    </source>
</reference>
<organism evidence="2">
    <name type="scientific">Trypanosoma congolense (strain IL3000)</name>
    <dbReference type="NCBI Taxonomy" id="1068625"/>
    <lineage>
        <taxon>Eukaryota</taxon>
        <taxon>Discoba</taxon>
        <taxon>Euglenozoa</taxon>
        <taxon>Kinetoplastea</taxon>
        <taxon>Metakinetoplastina</taxon>
        <taxon>Trypanosomatida</taxon>
        <taxon>Trypanosomatidae</taxon>
        <taxon>Trypanosoma</taxon>
        <taxon>Nannomonas</taxon>
    </lineage>
</organism>
<feature type="compositionally biased region" description="Low complexity" evidence="1">
    <location>
        <begin position="75"/>
        <end position="88"/>
    </location>
</feature>
<sequence length="152" mass="16394">MGRRKDKSPEVTPLYTRGETDESLWDDSDLIRMWNEQLDNDQQEETEHNGPMPADVSRDGSLIVTESESDGGGSAPSSSAPQAPQRSSTWTGPAVGGNNSAAAGFSGTLLLDMNRNLPPEIQRLAMAYYNAGYEAGHFVASYTSAVGKRPRS</sequence>
<feature type="region of interest" description="Disordered" evidence="1">
    <location>
        <begin position="1"/>
        <end position="103"/>
    </location>
</feature>
<evidence type="ECO:0000313" key="2">
    <source>
        <dbReference type="EMBL" id="CCC96003.1"/>
    </source>
</evidence>
<gene>
    <name evidence="2" type="ORF">TCIL3000_11_15200</name>
</gene>
<accession>G0V2Y0</accession>
<name>G0V2Y0_TRYCI</name>
<proteinExistence type="predicted"/>
<evidence type="ECO:0000256" key="1">
    <source>
        <dbReference type="SAM" id="MobiDB-lite"/>
    </source>
</evidence>
<dbReference type="AlphaFoldDB" id="G0V2Y0"/>
<dbReference type="VEuPathDB" id="TriTrypDB:TcIL3000.11.15200"/>